<feature type="domain" description="Probable transposase IS891/IS1136/IS1341" evidence="8">
    <location>
        <begin position="167"/>
        <end position="281"/>
    </location>
</feature>
<dbReference type="Pfam" id="PF01385">
    <property type="entry name" value="OrfB_IS605"/>
    <property type="match status" value="1"/>
</dbReference>
<dbReference type="PANTHER" id="PTHR30405:SF25">
    <property type="entry name" value="RNA-GUIDED DNA ENDONUCLEASE INSQ-RELATED"/>
    <property type="match status" value="1"/>
</dbReference>
<dbReference type="GO" id="GO:0003677">
    <property type="term" value="F:DNA binding"/>
    <property type="evidence" value="ECO:0007669"/>
    <property type="project" value="UniProtKB-KW"/>
</dbReference>
<accession>A0A1R4H3W0</accession>
<sequence>MIIRKAFKFRLNTNPEIEQKLLEFSGCCRFVWNKVLSLNLYRLENNMPIMWKGELSFWLTLWKKSDEYSFLKDCHSQPLQQTIDQLERAFKDCFDKNQPNKRLPRFKKKGKSDSFRYPQGFKIDQESSTIFLPKIGIVKYRNSRRIVGAPKNVTVSRKGGHWYVSIQTEYETAHDPIHPSASGVGIDMGVIQFATLSDGTVYAPLNSFKGLAAKLANLQKQLKNKKKFSNNWKKLQAKIVKLHERIASARQDYLHKISTEISENQALVVIEDLRVSNMTKRAKNKNVVQKSGLNRSILDQGWSMFATMLEYKQAWSGGQVLRVPAAYTSQTCPCCGHVSKENRTTQASFVCVDCGYKNNADVVGAINVMARGHRVLACQASDAVMSPATGTSKKLRSKLTL</sequence>
<dbReference type="Pfam" id="PF12323">
    <property type="entry name" value="HTH_OrfB_IS605"/>
    <property type="match status" value="1"/>
</dbReference>
<dbReference type="GO" id="GO:0046872">
    <property type="term" value="F:metal ion binding"/>
    <property type="evidence" value="ECO:0007669"/>
    <property type="project" value="UniProtKB-KW"/>
</dbReference>
<reference evidence="12" key="1">
    <citation type="submission" date="2017-02" db="EMBL/GenBank/DDBJ databases">
        <authorList>
            <person name="Daims H."/>
        </authorList>
    </citation>
    <scope>NUCLEOTIDE SEQUENCE [LARGE SCALE GENOMIC DNA]</scope>
</reference>
<dbReference type="NCBIfam" id="TIGR01766">
    <property type="entry name" value="IS200/IS605 family accessory protein TnpB-like domain"/>
    <property type="match status" value="1"/>
</dbReference>
<evidence type="ECO:0000256" key="5">
    <source>
        <dbReference type="ARBA" id="ARBA00022833"/>
    </source>
</evidence>
<feature type="domain" description="Cas12f1-like TNB" evidence="9">
    <location>
        <begin position="302"/>
        <end position="368"/>
    </location>
</feature>
<keyword evidence="7" id="KW-0233">DNA recombination</keyword>
<keyword evidence="12" id="KW-1185">Reference proteome</keyword>
<organism evidence="11 12">
    <name type="scientific">Crenothrix polyspora</name>
    <dbReference type="NCBI Taxonomy" id="360316"/>
    <lineage>
        <taxon>Bacteria</taxon>
        <taxon>Pseudomonadati</taxon>
        <taxon>Pseudomonadota</taxon>
        <taxon>Gammaproteobacteria</taxon>
        <taxon>Methylococcales</taxon>
        <taxon>Crenotrichaceae</taxon>
        <taxon>Crenothrix</taxon>
    </lineage>
</organism>
<keyword evidence="6" id="KW-0238">DNA-binding</keyword>
<comment type="similarity">
    <text evidence="1">In the C-terminal section; belongs to the transposase 35 family.</text>
</comment>
<name>A0A1R4H3W0_9GAMM</name>
<proteinExistence type="inferred from homology"/>
<evidence type="ECO:0000259" key="8">
    <source>
        <dbReference type="Pfam" id="PF01385"/>
    </source>
</evidence>
<evidence type="ECO:0000256" key="2">
    <source>
        <dbReference type="ARBA" id="ARBA00011044"/>
    </source>
</evidence>
<keyword evidence="3" id="KW-0815">Transposition</keyword>
<dbReference type="AlphaFoldDB" id="A0A1R4H3W0"/>
<dbReference type="InterPro" id="IPR010095">
    <property type="entry name" value="Cas12f1-like_TNB"/>
</dbReference>
<dbReference type="Pfam" id="PF07282">
    <property type="entry name" value="Cas12f1-like_TNB"/>
    <property type="match status" value="1"/>
</dbReference>
<evidence type="ECO:0000259" key="10">
    <source>
        <dbReference type="Pfam" id="PF12323"/>
    </source>
</evidence>
<dbReference type="Proteomes" id="UP000195667">
    <property type="component" value="Unassembled WGS sequence"/>
</dbReference>
<dbReference type="InterPro" id="IPR021027">
    <property type="entry name" value="Transposase_put_HTH"/>
</dbReference>
<feature type="domain" description="Transposase putative helix-turn-helix" evidence="10">
    <location>
        <begin position="1"/>
        <end position="40"/>
    </location>
</feature>
<dbReference type="EMBL" id="FUKI01000070">
    <property type="protein sequence ID" value="SJM90866.1"/>
    <property type="molecule type" value="Genomic_DNA"/>
</dbReference>
<evidence type="ECO:0000256" key="6">
    <source>
        <dbReference type="ARBA" id="ARBA00023125"/>
    </source>
</evidence>
<protein>
    <submittedName>
        <fullName evidence="11">Putative transposase</fullName>
    </submittedName>
</protein>
<dbReference type="GO" id="GO:0006310">
    <property type="term" value="P:DNA recombination"/>
    <property type="evidence" value="ECO:0007669"/>
    <property type="project" value="UniProtKB-KW"/>
</dbReference>
<evidence type="ECO:0000313" key="12">
    <source>
        <dbReference type="Proteomes" id="UP000195667"/>
    </source>
</evidence>
<evidence type="ECO:0000313" key="11">
    <source>
        <dbReference type="EMBL" id="SJM90866.1"/>
    </source>
</evidence>
<evidence type="ECO:0000256" key="1">
    <source>
        <dbReference type="ARBA" id="ARBA00008761"/>
    </source>
</evidence>
<dbReference type="InterPro" id="IPR051399">
    <property type="entry name" value="RNA-guided_DNA_endo/Transpos"/>
</dbReference>
<dbReference type="GO" id="GO:0032196">
    <property type="term" value="P:transposition"/>
    <property type="evidence" value="ECO:0007669"/>
    <property type="project" value="UniProtKB-KW"/>
</dbReference>
<evidence type="ECO:0000256" key="4">
    <source>
        <dbReference type="ARBA" id="ARBA00022723"/>
    </source>
</evidence>
<evidence type="ECO:0000256" key="7">
    <source>
        <dbReference type="ARBA" id="ARBA00023172"/>
    </source>
</evidence>
<dbReference type="PANTHER" id="PTHR30405">
    <property type="entry name" value="TRANSPOSASE"/>
    <property type="match status" value="1"/>
</dbReference>
<dbReference type="RefSeq" id="WP_087142719.1">
    <property type="nucleotide sequence ID" value="NZ_FUKI01000070.1"/>
</dbReference>
<comment type="similarity">
    <text evidence="2">In the N-terminal section; belongs to the transposase 2 family.</text>
</comment>
<dbReference type="NCBIfam" id="NF040570">
    <property type="entry name" value="guided_TnpB"/>
    <property type="match status" value="1"/>
</dbReference>
<evidence type="ECO:0000256" key="3">
    <source>
        <dbReference type="ARBA" id="ARBA00022578"/>
    </source>
</evidence>
<dbReference type="InterPro" id="IPR001959">
    <property type="entry name" value="Transposase"/>
</dbReference>
<keyword evidence="5" id="KW-0862">Zinc</keyword>
<dbReference type="OrthoDB" id="5915636at2"/>
<evidence type="ECO:0000259" key="9">
    <source>
        <dbReference type="Pfam" id="PF07282"/>
    </source>
</evidence>
<gene>
    <name evidence="11" type="primary">ydcM</name>
    <name evidence="11" type="ORF">CRENPOLYSF1_1610001</name>
</gene>
<keyword evidence="4" id="KW-0479">Metal-binding</keyword>